<organism evidence="3 4">
    <name type="scientific">Mucilaginibacter mallensis</name>
    <dbReference type="NCBI Taxonomy" id="652787"/>
    <lineage>
        <taxon>Bacteria</taxon>
        <taxon>Pseudomonadati</taxon>
        <taxon>Bacteroidota</taxon>
        <taxon>Sphingobacteriia</taxon>
        <taxon>Sphingobacteriales</taxon>
        <taxon>Sphingobacteriaceae</taxon>
        <taxon>Mucilaginibacter</taxon>
    </lineage>
</organism>
<dbReference type="InterPro" id="IPR006179">
    <property type="entry name" value="5_nucleotidase/apyrase"/>
</dbReference>
<dbReference type="RefSeq" id="WP_091373853.1">
    <property type="nucleotide sequence ID" value="NZ_LT629740.1"/>
</dbReference>
<dbReference type="Pfam" id="PF00149">
    <property type="entry name" value="Metallophos"/>
    <property type="match status" value="1"/>
</dbReference>
<keyword evidence="1" id="KW-0378">Hydrolase</keyword>
<name>A0A1H1YQS9_MUCMA</name>
<dbReference type="Gene3D" id="3.60.21.10">
    <property type="match status" value="1"/>
</dbReference>
<dbReference type="Proteomes" id="UP000199679">
    <property type="component" value="Chromosome I"/>
</dbReference>
<dbReference type="AlphaFoldDB" id="A0A1H1YQS9"/>
<evidence type="ECO:0000256" key="1">
    <source>
        <dbReference type="RuleBase" id="RU362119"/>
    </source>
</evidence>
<keyword evidence="4" id="KW-1185">Reference proteome</keyword>
<feature type="domain" description="Calcineurin-like phosphoesterase" evidence="2">
    <location>
        <begin position="46"/>
        <end position="238"/>
    </location>
</feature>
<dbReference type="GO" id="GO:0009166">
    <property type="term" value="P:nucleotide catabolic process"/>
    <property type="evidence" value="ECO:0007669"/>
    <property type="project" value="InterPro"/>
</dbReference>
<protein>
    <submittedName>
        <fullName evidence="3">5'-nucleotidase</fullName>
    </submittedName>
</protein>
<proteinExistence type="inferred from homology"/>
<accession>A0A1H1YQS9</accession>
<evidence type="ECO:0000259" key="2">
    <source>
        <dbReference type="Pfam" id="PF00149"/>
    </source>
</evidence>
<gene>
    <name evidence="3" type="ORF">SAMN05216490_2810</name>
</gene>
<dbReference type="InterPro" id="IPR004843">
    <property type="entry name" value="Calcineurin-like_PHP"/>
</dbReference>
<dbReference type="GO" id="GO:0000166">
    <property type="term" value="F:nucleotide binding"/>
    <property type="evidence" value="ECO:0007669"/>
    <property type="project" value="UniProtKB-KW"/>
</dbReference>
<reference evidence="3 4" key="1">
    <citation type="submission" date="2016-10" db="EMBL/GenBank/DDBJ databases">
        <authorList>
            <person name="de Groot N.N."/>
        </authorList>
    </citation>
    <scope>NUCLEOTIDE SEQUENCE [LARGE SCALE GENOMIC DNA]</scope>
    <source>
        <strain evidence="3 4">MP1X4</strain>
    </source>
</reference>
<dbReference type="EMBL" id="LT629740">
    <property type="protein sequence ID" value="SDT23476.1"/>
    <property type="molecule type" value="Genomic_DNA"/>
</dbReference>
<keyword evidence="1" id="KW-0547">Nucleotide-binding</keyword>
<dbReference type="PANTHER" id="PTHR11575:SF24">
    <property type="entry name" value="5'-NUCLEOTIDASE"/>
    <property type="match status" value="1"/>
</dbReference>
<dbReference type="STRING" id="652787.SAMN05216490_2810"/>
<evidence type="ECO:0000313" key="3">
    <source>
        <dbReference type="EMBL" id="SDT23476.1"/>
    </source>
</evidence>
<dbReference type="OrthoDB" id="9775118at2"/>
<comment type="similarity">
    <text evidence="1">Belongs to the 5'-nucleotidase family.</text>
</comment>
<sequence>MNNQRRLFLSQMSLVAGIAALSKPMNSMATISKRINTLYTAKTDVTIYHTNDLHGNIDAVYNNMGGLKQIKTMLNNQETDGLLLDGGDFLDRSNSVAQQREVIHTMNAMGYHAAAIGNHELAFGQDHLAALVPLMEFTLVNCNYHFNNKLGELVKPYIIINSGQYKIGITGVGQQVAGVFYNDAIQCANKMAKQLKEDEHCDLVICLSHLGCQQENGNPDNKMLARESEHIDMIISGHNQELMNGQLVMQNKNKHEVIISQAAWNGLMIGKTVFSFSNGKQKSHIDARYLVPGQPYGQKFATSFAGLRLIKEQSVLV</sequence>
<dbReference type="PANTHER" id="PTHR11575">
    <property type="entry name" value="5'-NUCLEOTIDASE-RELATED"/>
    <property type="match status" value="1"/>
</dbReference>
<dbReference type="SUPFAM" id="SSF56300">
    <property type="entry name" value="Metallo-dependent phosphatases"/>
    <property type="match status" value="1"/>
</dbReference>
<dbReference type="InterPro" id="IPR029052">
    <property type="entry name" value="Metallo-depent_PP-like"/>
</dbReference>
<dbReference type="GO" id="GO:0016787">
    <property type="term" value="F:hydrolase activity"/>
    <property type="evidence" value="ECO:0007669"/>
    <property type="project" value="UniProtKB-KW"/>
</dbReference>
<dbReference type="PRINTS" id="PR01607">
    <property type="entry name" value="APYRASEFAMLY"/>
</dbReference>
<evidence type="ECO:0000313" key="4">
    <source>
        <dbReference type="Proteomes" id="UP000199679"/>
    </source>
</evidence>